<dbReference type="GO" id="GO:0016020">
    <property type="term" value="C:membrane"/>
    <property type="evidence" value="ECO:0007669"/>
    <property type="project" value="UniProtKB-SubCell"/>
</dbReference>
<protein>
    <submittedName>
        <fullName evidence="5">LEAF RUST 10 DISEASE-RESISTANCE LOCUS RECEPTOR-LIKE PROTEIN KINASE-like</fullName>
    </submittedName>
</protein>
<evidence type="ECO:0000313" key="6">
    <source>
        <dbReference type="Proteomes" id="UP001327560"/>
    </source>
</evidence>
<comment type="subcellular location">
    <subcellularLocation>
        <location evidence="1">Membrane</location>
        <topology evidence="1">Single-pass membrane protein</topology>
    </subcellularLocation>
</comment>
<dbReference type="Pfam" id="PF13947">
    <property type="entry name" value="GUB_WAK_bind"/>
    <property type="match status" value="1"/>
</dbReference>
<evidence type="ECO:0000256" key="1">
    <source>
        <dbReference type="ARBA" id="ARBA00004167"/>
    </source>
</evidence>
<name>A0AAQ3PXT1_9LILI</name>
<keyword evidence="5" id="KW-0675">Receptor</keyword>
<feature type="signal peptide" evidence="3">
    <location>
        <begin position="1"/>
        <end position="39"/>
    </location>
</feature>
<keyword evidence="5" id="KW-0808">Transferase</keyword>
<keyword evidence="6" id="KW-1185">Reference proteome</keyword>
<proteinExistence type="predicted"/>
<reference evidence="5 6" key="1">
    <citation type="submission" date="2023-10" db="EMBL/GenBank/DDBJ databases">
        <title>Chromosome-scale genome assembly provides insights into flower coloration mechanisms of Canna indica.</title>
        <authorList>
            <person name="Li C."/>
        </authorList>
    </citation>
    <scope>NUCLEOTIDE SEQUENCE [LARGE SCALE GENOMIC DNA]</scope>
    <source>
        <tissue evidence="5">Flower</tissue>
    </source>
</reference>
<feature type="chain" id="PRO_5042987768" evidence="3">
    <location>
        <begin position="40"/>
        <end position="240"/>
    </location>
</feature>
<sequence>MTPKLPLPSPPPPPQPLRLPSSVLLLLLSLLIIPTSSHAYNFSASCNTTSTCGNLIKISYPFCFYEEIDVLSSSYCGYEGFKVTCGNNTPFLHSNDAKKYKITHIDYDAHIISIVDADIFSDQCLRLRHNFTLSPLSTLRYASSDANLTFFFDCADGPAEYRIPCNNNITTNDNDLEELDQEFVAMMTCDWDSDFEQHDMTYDWSSDSESEDEEDEDIAVIRHLMSLQDVQSNGQNDYPR</sequence>
<dbReference type="Proteomes" id="UP001327560">
    <property type="component" value="Chromosome 1"/>
</dbReference>
<gene>
    <name evidence="5" type="ORF">Cni_G01151</name>
</gene>
<keyword evidence="5" id="KW-0418">Kinase</keyword>
<evidence type="ECO:0000313" key="5">
    <source>
        <dbReference type="EMBL" id="WOK92460.1"/>
    </source>
</evidence>
<dbReference type="GO" id="GO:0016301">
    <property type="term" value="F:kinase activity"/>
    <property type="evidence" value="ECO:0007669"/>
    <property type="project" value="UniProtKB-KW"/>
</dbReference>
<accession>A0AAQ3PXT1</accession>
<dbReference type="GO" id="GO:0030247">
    <property type="term" value="F:polysaccharide binding"/>
    <property type="evidence" value="ECO:0007669"/>
    <property type="project" value="InterPro"/>
</dbReference>
<dbReference type="EMBL" id="CP136890">
    <property type="protein sequence ID" value="WOK92460.1"/>
    <property type="molecule type" value="Genomic_DNA"/>
</dbReference>
<keyword evidence="2 3" id="KW-0732">Signal</keyword>
<dbReference type="PANTHER" id="PTHR33138:SF1">
    <property type="entry name" value="OS01G0113900 PROTEIN"/>
    <property type="match status" value="1"/>
</dbReference>
<dbReference type="AlphaFoldDB" id="A0AAQ3PXT1"/>
<evidence type="ECO:0000256" key="3">
    <source>
        <dbReference type="SAM" id="SignalP"/>
    </source>
</evidence>
<organism evidence="5 6">
    <name type="scientific">Canna indica</name>
    <name type="common">Indian-shot</name>
    <dbReference type="NCBI Taxonomy" id="4628"/>
    <lineage>
        <taxon>Eukaryota</taxon>
        <taxon>Viridiplantae</taxon>
        <taxon>Streptophyta</taxon>
        <taxon>Embryophyta</taxon>
        <taxon>Tracheophyta</taxon>
        <taxon>Spermatophyta</taxon>
        <taxon>Magnoliopsida</taxon>
        <taxon>Liliopsida</taxon>
        <taxon>Zingiberales</taxon>
        <taxon>Cannaceae</taxon>
        <taxon>Canna</taxon>
    </lineage>
</organism>
<feature type="domain" description="Wall-associated receptor kinase galacturonan-binding" evidence="4">
    <location>
        <begin position="46"/>
        <end position="116"/>
    </location>
</feature>
<dbReference type="InterPro" id="IPR025287">
    <property type="entry name" value="WAK_GUB"/>
</dbReference>
<evidence type="ECO:0000256" key="2">
    <source>
        <dbReference type="ARBA" id="ARBA00022729"/>
    </source>
</evidence>
<dbReference type="PANTHER" id="PTHR33138">
    <property type="entry name" value="OS01G0690200 PROTEIN"/>
    <property type="match status" value="1"/>
</dbReference>
<evidence type="ECO:0000259" key="4">
    <source>
        <dbReference type="Pfam" id="PF13947"/>
    </source>
</evidence>